<dbReference type="Pfam" id="PF13855">
    <property type="entry name" value="LRR_8"/>
    <property type="match status" value="1"/>
</dbReference>
<proteinExistence type="predicted"/>
<evidence type="ECO:0000256" key="3">
    <source>
        <dbReference type="ARBA" id="ARBA00022614"/>
    </source>
</evidence>
<dbReference type="GO" id="GO:0006952">
    <property type="term" value="P:defense response"/>
    <property type="evidence" value="ECO:0007669"/>
    <property type="project" value="UniProtKB-ARBA"/>
</dbReference>
<keyword evidence="3" id="KW-0433">Leucine-rich repeat</keyword>
<keyword evidence="6" id="KW-0472">Membrane</keyword>
<gene>
    <name evidence="8" type="ORF">GSCOC_T00018051001</name>
</gene>
<dbReference type="InterPro" id="IPR052595">
    <property type="entry name" value="LRRC69/RLP"/>
</dbReference>
<dbReference type="InterPro" id="IPR001611">
    <property type="entry name" value="Leu-rich_rpt"/>
</dbReference>
<organism evidence="8 9">
    <name type="scientific">Coffea canephora</name>
    <name type="common">Robusta coffee</name>
    <dbReference type="NCBI Taxonomy" id="49390"/>
    <lineage>
        <taxon>Eukaryota</taxon>
        <taxon>Viridiplantae</taxon>
        <taxon>Streptophyta</taxon>
        <taxon>Embryophyta</taxon>
        <taxon>Tracheophyta</taxon>
        <taxon>Spermatophyta</taxon>
        <taxon>Magnoliopsida</taxon>
        <taxon>eudicotyledons</taxon>
        <taxon>Gunneridae</taxon>
        <taxon>Pentapetalae</taxon>
        <taxon>asterids</taxon>
        <taxon>lamiids</taxon>
        <taxon>Gentianales</taxon>
        <taxon>Rubiaceae</taxon>
        <taxon>Ixoroideae</taxon>
        <taxon>Gardenieae complex</taxon>
        <taxon>Bertiereae - Coffeeae clade</taxon>
        <taxon>Coffeeae</taxon>
        <taxon>Coffea</taxon>
    </lineage>
</organism>
<keyword evidence="4" id="KW-0732">Signal</keyword>
<dbReference type="PANTHER" id="PTHR48057:SF29">
    <property type="entry name" value="OS02G0609900 PROTEIN"/>
    <property type="match status" value="1"/>
</dbReference>
<dbReference type="EMBL" id="HG739204">
    <property type="protein sequence ID" value="CDP16276.1"/>
    <property type="molecule type" value="Genomic_DNA"/>
</dbReference>
<evidence type="ECO:0000256" key="4">
    <source>
        <dbReference type="ARBA" id="ARBA00022729"/>
    </source>
</evidence>
<keyword evidence="2" id="KW-1003">Cell membrane</keyword>
<dbReference type="FunFam" id="3.80.10.10:FF:000383">
    <property type="entry name" value="Leucine-rich repeat receptor protein kinase EMS1"/>
    <property type="match status" value="1"/>
</dbReference>
<evidence type="ECO:0000256" key="1">
    <source>
        <dbReference type="ARBA" id="ARBA00004236"/>
    </source>
</evidence>
<accession>A0A068V6M1</accession>
<evidence type="ECO:0000256" key="7">
    <source>
        <dbReference type="ARBA" id="ARBA00023180"/>
    </source>
</evidence>
<dbReference type="AlphaFoldDB" id="A0A068V6M1"/>
<dbReference type="PRINTS" id="PR00019">
    <property type="entry name" value="LEURICHRPT"/>
</dbReference>
<dbReference type="Pfam" id="PF00560">
    <property type="entry name" value="LRR_1"/>
    <property type="match status" value="3"/>
</dbReference>
<dbReference type="InterPro" id="IPR003591">
    <property type="entry name" value="Leu-rich_rpt_typical-subtyp"/>
</dbReference>
<dbReference type="OMA" id="DQSENPM"/>
<dbReference type="InterPro" id="IPR032675">
    <property type="entry name" value="LRR_dom_sf"/>
</dbReference>
<evidence type="ECO:0000256" key="5">
    <source>
        <dbReference type="ARBA" id="ARBA00022737"/>
    </source>
</evidence>
<dbReference type="GO" id="GO:0005886">
    <property type="term" value="C:plasma membrane"/>
    <property type="evidence" value="ECO:0007669"/>
    <property type="project" value="UniProtKB-SubCell"/>
</dbReference>
<name>A0A068V6M1_COFCA</name>
<dbReference type="Gene3D" id="3.80.10.10">
    <property type="entry name" value="Ribonuclease Inhibitor"/>
    <property type="match status" value="2"/>
</dbReference>
<dbReference type="STRING" id="49390.A0A068V6M1"/>
<reference evidence="9" key="1">
    <citation type="journal article" date="2014" name="Science">
        <title>The coffee genome provides insight into the convergent evolution of caffeine biosynthesis.</title>
        <authorList>
            <person name="Denoeud F."/>
            <person name="Carretero-Paulet L."/>
            <person name="Dereeper A."/>
            <person name="Droc G."/>
            <person name="Guyot R."/>
            <person name="Pietrella M."/>
            <person name="Zheng C."/>
            <person name="Alberti A."/>
            <person name="Anthony F."/>
            <person name="Aprea G."/>
            <person name="Aury J.M."/>
            <person name="Bento P."/>
            <person name="Bernard M."/>
            <person name="Bocs S."/>
            <person name="Campa C."/>
            <person name="Cenci A."/>
            <person name="Combes M.C."/>
            <person name="Crouzillat D."/>
            <person name="Da Silva C."/>
            <person name="Daddiego L."/>
            <person name="De Bellis F."/>
            <person name="Dussert S."/>
            <person name="Garsmeur O."/>
            <person name="Gayraud T."/>
            <person name="Guignon V."/>
            <person name="Jahn K."/>
            <person name="Jamilloux V."/>
            <person name="Joet T."/>
            <person name="Labadie K."/>
            <person name="Lan T."/>
            <person name="Leclercq J."/>
            <person name="Lepelley M."/>
            <person name="Leroy T."/>
            <person name="Li L.T."/>
            <person name="Librado P."/>
            <person name="Lopez L."/>
            <person name="Munoz A."/>
            <person name="Noel B."/>
            <person name="Pallavicini A."/>
            <person name="Perrotta G."/>
            <person name="Poncet V."/>
            <person name="Pot D."/>
            <person name="Priyono X."/>
            <person name="Rigoreau M."/>
            <person name="Rouard M."/>
            <person name="Rozas J."/>
            <person name="Tranchant-Dubreuil C."/>
            <person name="VanBuren R."/>
            <person name="Zhang Q."/>
            <person name="Andrade A.C."/>
            <person name="Argout X."/>
            <person name="Bertrand B."/>
            <person name="de Kochko A."/>
            <person name="Graziosi G."/>
            <person name="Henry R.J."/>
            <person name="Jayarama X."/>
            <person name="Ming R."/>
            <person name="Nagai C."/>
            <person name="Rounsley S."/>
            <person name="Sankoff D."/>
            <person name="Giuliano G."/>
            <person name="Albert V.A."/>
            <person name="Wincker P."/>
            <person name="Lashermes P."/>
        </authorList>
    </citation>
    <scope>NUCLEOTIDE SEQUENCE [LARGE SCALE GENOMIC DNA]</scope>
    <source>
        <strain evidence="9">cv. DH200-94</strain>
    </source>
</reference>
<keyword evidence="9" id="KW-1185">Reference proteome</keyword>
<dbReference type="InParanoid" id="A0A068V6M1"/>
<evidence type="ECO:0008006" key="10">
    <source>
        <dbReference type="Google" id="ProtNLM"/>
    </source>
</evidence>
<evidence type="ECO:0000256" key="2">
    <source>
        <dbReference type="ARBA" id="ARBA00022475"/>
    </source>
</evidence>
<dbReference type="PhylomeDB" id="A0A068V6M1"/>
<dbReference type="FunFam" id="3.80.10.10:FF:000041">
    <property type="entry name" value="LRR receptor-like serine/threonine-protein kinase ERECTA"/>
    <property type="match status" value="1"/>
</dbReference>
<keyword evidence="5" id="KW-0677">Repeat</keyword>
<evidence type="ECO:0000256" key="6">
    <source>
        <dbReference type="ARBA" id="ARBA00023136"/>
    </source>
</evidence>
<dbReference type="PANTHER" id="PTHR48057">
    <property type="entry name" value="LEUCINE-RICH REPEAT SERINE/THREONINE-PROTEIN KINASE 1"/>
    <property type="match status" value="1"/>
</dbReference>
<evidence type="ECO:0000313" key="9">
    <source>
        <dbReference type="Proteomes" id="UP000295252"/>
    </source>
</evidence>
<protein>
    <recommendedName>
        <fullName evidence="10">Leucine-rich repeat-containing N-terminal plant-type domain-containing protein</fullName>
    </recommendedName>
</protein>
<dbReference type="SMART" id="SM00369">
    <property type="entry name" value="LRR_TYP"/>
    <property type="match status" value="5"/>
</dbReference>
<dbReference type="SUPFAM" id="SSF52058">
    <property type="entry name" value="L domain-like"/>
    <property type="match status" value="1"/>
</dbReference>
<evidence type="ECO:0000313" key="8">
    <source>
        <dbReference type="EMBL" id="CDP16276.1"/>
    </source>
</evidence>
<keyword evidence="7" id="KW-0325">Glycoprotein</keyword>
<comment type="subcellular location">
    <subcellularLocation>
        <location evidence="1">Cell membrane</location>
    </subcellularLocation>
</comment>
<sequence>MIFYNNCFQLLPKLRNNVQKTLVDKSDCLASDRRRLCSWEGVGCRNTGHVMTLDLRNNALFDFDLWMSGDSQLYMSIYDKTCLEGHISPSLTKLQHLRYLDLSSNNFVGIQIPKLLGFLKILRYLNLSNWLQELKKLPLLSSLSLQTHGVYPVSHLPRVNFASLTSLDLRDNDLNSTIPLWLFNVTLLVHLNLDLNYFYGPISPNSFQQWTSLTKLDLSVNKFSSSLPFCLGNPTSLSVLDMRSNELQGEIPSVIVQLRKLTELSLAYNGFNGTILSWLWRLNKLEHLDLSQNALNGELGKFHFWRLIRLKHLDQSENPMSGNLNYTSSNVRYVRFMGRSKNKLSGEIPVELMTLVGLQGLDLSGNHLSGRIPENIGNLKQLQPLDPSKNELSGSISQSLSDLNFLSWPKLSFNKLTGRIPSGHHLQTLVNRPFTWEIVDLAVNR</sequence>
<dbReference type="Gramene" id="CDP16276">
    <property type="protein sequence ID" value="CDP16276"/>
    <property type="gene ID" value="GSCOC_T00018051001"/>
</dbReference>
<dbReference type="GO" id="GO:0051707">
    <property type="term" value="P:response to other organism"/>
    <property type="evidence" value="ECO:0007669"/>
    <property type="project" value="UniProtKB-ARBA"/>
</dbReference>
<dbReference type="Pfam" id="PF13516">
    <property type="entry name" value="LRR_6"/>
    <property type="match status" value="1"/>
</dbReference>
<dbReference type="Proteomes" id="UP000295252">
    <property type="component" value="Chromosome III"/>
</dbReference>